<feature type="domain" description="EamA" evidence="7">
    <location>
        <begin position="143"/>
        <end position="276"/>
    </location>
</feature>
<sequence>MIYLLLASFLWGTSFIAGKFAYETLDPALVVLFRLIIAGVILFPITLRFIKENSKSDVDWKKIALLGFLTYPATFLLQFIGLQYTSASSAATMIGIEPLMVILVGQLFFKEKASLTIWLLGIIAFIGVFLLVGLSDSEEISLIGCLLVLASTIVVALWLRLSKSVLGNLNPKVYTALSLQLGTLIGLPFMLLLVKDWNINFSYSSIIALLYLGIGCSLFANWAWNKGLSETETNKSGIFLALEPVFGVLFSIILLNDSLSITSWVGVASVILSATVCLVLPKKN</sequence>
<dbReference type="AlphaFoldDB" id="A0A369ZAV7"/>
<keyword evidence="5 6" id="KW-0472">Membrane</keyword>
<feature type="transmembrane region" description="Helical" evidence="6">
    <location>
        <begin position="116"/>
        <end position="134"/>
    </location>
</feature>
<feature type="transmembrane region" description="Helical" evidence="6">
    <location>
        <begin position="206"/>
        <end position="224"/>
    </location>
</feature>
<evidence type="ECO:0000256" key="4">
    <source>
        <dbReference type="ARBA" id="ARBA00022989"/>
    </source>
</evidence>
<comment type="subcellular location">
    <subcellularLocation>
        <location evidence="1">Cell membrane</location>
        <topology evidence="1">Multi-pass membrane protein</topology>
    </subcellularLocation>
</comment>
<feature type="domain" description="EamA" evidence="7">
    <location>
        <begin position="2"/>
        <end position="132"/>
    </location>
</feature>
<accession>A0A369ZAV7</accession>
<organism evidence="8 9">
    <name type="scientific">Haemophilus parahaemolyticus</name>
    <dbReference type="NCBI Taxonomy" id="735"/>
    <lineage>
        <taxon>Bacteria</taxon>
        <taxon>Pseudomonadati</taxon>
        <taxon>Pseudomonadota</taxon>
        <taxon>Gammaproteobacteria</taxon>
        <taxon>Pasteurellales</taxon>
        <taxon>Pasteurellaceae</taxon>
        <taxon>Haemophilus</taxon>
    </lineage>
</organism>
<evidence type="ECO:0000256" key="1">
    <source>
        <dbReference type="ARBA" id="ARBA00004651"/>
    </source>
</evidence>
<dbReference type="SUPFAM" id="SSF103481">
    <property type="entry name" value="Multidrug resistance efflux transporter EmrE"/>
    <property type="match status" value="2"/>
</dbReference>
<feature type="transmembrane region" description="Helical" evidence="6">
    <location>
        <begin position="173"/>
        <end position="194"/>
    </location>
</feature>
<feature type="transmembrane region" description="Helical" evidence="6">
    <location>
        <begin position="31"/>
        <end position="51"/>
    </location>
</feature>
<feature type="transmembrane region" description="Helical" evidence="6">
    <location>
        <begin position="236"/>
        <end position="255"/>
    </location>
</feature>
<evidence type="ECO:0000256" key="5">
    <source>
        <dbReference type="ARBA" id="ARBA00023136"/>
    </source>
</evidence>
<keyword evidence="4 6" id="KW-1133">Transmembrane helix</keyword>
<comment type="caution">
    <text evidence="8">The sequence shown here is derived from an EMBL/GenBank/DDBJ whole genome shotgun (WGS) entry which is preliminary data.</text>
</comment>
<name>A0A369ZAV7_HAEPH</name>
<evidence type="ECO:0000313" key="8">
    <source>
        <dbReference type="EMBL" id="RDF01167.1"/>
    </source>
</evidence>
<dbReference type="PANTHER" id="PTHR32322">
    <property type="entry name" value="INNER MEMBRANE TRANSPORTER"/>
    <property type="match status" value="1"/>
</dbReference>
<evidence type="ECO:0000256" key="3">
    <source>
        <dbReference type="ARBA" id="ARBA00022692"/>
    </source>
</evidence>
<dbReference type="PANTHER" id="PTHR32322:SF18">
    <property type="entry name" value="S-ADENOSYLMETHIONINE_S-ADENOSYLHOMOCYSTEINE TRANSPORTER"/>
    <property type="match status" value="1"/>
</dbReference>
<dbReference type="RefSeq" id="WP_111313393.1">
    <property type="nucleotide sequence ID" value="NZ_QEQD01000009.1"/>
</dbReference>
<feature type="transmembrane region" description="Helical" evidence="6">
    <location>
        <begin position="63"/>
        <end position="84"/>
    </location>
</feature>
<protein>
    <submittedName>
        <fullName evidence="8">DMT family transporter</fullName>
    </submittedName>
</protein>
<dbReference type="Pfam" id="PF00892">
    <property type="entry name" value="EamA"/>
    <property type="match status" value="2"/>
</dbReference>
<keyword evidence="3 6" id="KW-0812">Transmembrane</keyword>
<dbReference type="InterPro" id="IPR000620">
    <property type="entry name" value="EamA_dom"/>
</dbReference>
<dbReference type="GO" id="GO:0005886">
    <property type="term" value="C:plasma membrane"/>
    <property type="evidence" value="ECO:0007669"/>
    <property type="project" value="UniProtKB-SubCell"/>
</dbReference>
<evidence type="ECO:0000313" key="9">
    <source>
        <dbReference type="Proteomes" id="UP000253999"/>
    </source>
</evidence>
<dbReference type="EMBL" id="QEQD01000009">
    <property type="protein sequence ID" value="RDF01167.1"/>
    <property type="molecule type" value="Genomic_DNA"/>
</dbReference>
<proteinExistence type="predicted"/>
<feature type="transmembrane region" description="Helical" evidence="6">
    <location>
        <begin position="261"/>
        <end position="280"/>
    </location>
</feature>
<reference evidence="8 9" key="1">
    <citation type="submission" date="2018-05" db="EMBL/GenBank/DDBJ databases">
        <title>Draft Genome Sequences for a Diverse set of 7 Haemophilus Species.</title>
        <authorList>
            <person name="Nichols M."/>
            <person name="Topaz N."/>
            <person name="Wang X."/>
            <person name="Wang X."/>
            <person name="Boxrud D."/>
        </authorList>
    </citation>
    <scope>NUCLEOTIDE SEQUENCE [LARGE SCALE GENOMIC DNA]</scope>
    <source>
        <strain evidence="8 9">C2010039593</strain>
    </source>
</reference>
<gene>
    <name evidence="8" type="ORF">DPV98_08460</name>
</gene>
<dbReference type="InterPro" id="IPR050638">
    <property type="entry name" value="AA-Vitamin_Transporters"/>
</dbReference>
<evidence type="ECO:0000259" key="7">
    <source>
        <dbReference type="Pfam" id="PF00892"/>
    </source>
</evidence>
<dbReference type="Proteomes" id="UP000253999">
    <property type="component" value="Unassembled WGS sequence"/>
</dbReference>
<feature type="transmembrane region" description="Helical" evidence="6">
    <location>
        <begin position="90"/>
        <end position="109"/>
    </location>
</feature>
<dbReference type="InterPro" id="IPR037185">
    <property type="entry name" value="EmrE-like"/>
</dbReference>
<dbReference type="Gene3D" id="1.10.3730.20">
    <property type="match status" value="1"/>
</dbReference>
<evidence type="ECO:0000256" key="2">
    <source>
        <dbReference type="ARBA" id="ARBA00022475"/>
    </source>
</evidence>
<feature type="transmembrane region" description="Helical" evidence="6">
    <location>
        <begin position="140"/>
        <end position="161"/>
    </location>
</feature>
<evidence type="ECO:0000256" key="6">
    <source>
        <dbReference type="SAM" id="Phobius"/>
    </source>
</evidence>
<keyword evidence="2" id="KW-1003">Cell membrane</keyword>